<dbReference type="InterPro" id="IPR003661">
    <property type="entry name" value="HisK_dim/P_dom"/>
</dbReference>
<dbReference type="EMBL" id="JBHSBN010000005">
    <property type="protein sequence ID" value="MFC4106372.1"/>
    <property type="molecule type" value="Genomic_DNA"/>
</dbReference>
<feature type="domain" description="Histidine kinase" evidence="10">
    <location>
        <begin position="357"/>
        <end position="570"/>
    </location>
</feature>
<dbReference type="GO" id="GO:0016301">
    <property type="term" value="F:kinase activity"/>
    <property type="evidence" value="ECO:0007669"/>
    <property type="project" value="UniProtKB-KW"/>
</dbReference>
<reference evidence="13" key="1">
    <citation type="journal article" date="2019" name="Int. J. Syst. Evol. Microbiol.">
        <title>The Global Catalogue of Microorganisms (GCM) 10K type strain sequencing project: providing services to taxonomists for standard genome sequencing and annotation.</title>
        <authorList>
            <consortium name="The Broad Institute Genomics Platform"/>
            <consortium name="The Broad Institute Genome Sequencing Center for Infectious Disease"/>
            <person name="Wu L."/>
            <person name="Ma J."/>
        </authorList>
    </citation>
    <scope>NUCLEOTIDE SEQUENCE [LARGE SCALE GENOMIC DNA]</scope>
    <source>
        <strain evidence="13">2902at01</strain>
    </source>
</reference>
<protein>
    <recommendedName>
        <fullName evidence="3">histidine kinase</fullName>
        <ecNumber evidence="3">2.7.13.3</ecNumber>
    </recommendedName>
</protein>
<dbReference type="InterPro" id="IPR050736">
    <property type="entry name" value="Sensor_HK_Regulatory"/>
</dbReference>
<evidence type="ECO:0000256" key="3">
    <source>
        <dbReference type="ARBA" id="ARBA00012438"/>
    </source>
</evidence>
<gene>
    <name evidence="12" type="ORF">ACFOX0_10535</name>
</gene>
<comment type="caution">
    <text evidence="12">The sequence shown here is derived from an EMBL/GenBank/DDBJ whole genome shotgun (WGS) entry which is preliminary data.</text>
</comment>
<dbReference type="InterPro" id="IPR036097">
    <property type="entry name" value="HisK_dim/P_sf"/>
</dbReference>
<dbReference type="PRINTS" id="PR00344">
    <property type="entry name" value="BCTRLSENSOR"/>
</dbReference>
<dbReference type="Pfam" id="PF00672">
    <property type="entry name" value="HAMP"/>
    <property type="match status" value="1"/>
</dbReference>
<name>A0ABV8KK55_9ACTN</name>
<evidence type="ECO:0000256" key="5">
    <source>
        <dbReference type="ARBA" id="ARBA00022679"/>
    </source>
</evidence>
<dbReference type="PROSITE" id="PS50885">
    <property type="entry name" value="HAMP"/>
    <property type="match status" value="1"/>
</dbReference>
<keyword evidence="13" id="KW-1185">Reference proteome</keyword>
<dbReference type="SUPFAM" id="SSF47384">
    <property type="entry name" value="Homodimeric domain of signal transducing histidine kinase"/>
    <property type="match status" value="1"/>
</dbReference>
<keyword evidence="7 12" id="KW-0418">Kinase</keyword>
<dbReference type="PANTHER" id="PTHR43711:SF1">
    <property type="entry name" value="HISTIDINE KINASE 1"/>
    <property type="match status" value="1"/>
</dbReference>
<dbReference type="InterPro" id="IPR005467">
    <property type="entry name" value="His_kinase_dom"/>
</dbReference>
<keyword evidence="5" id="KW-0808">Transferase</keyword>
<dbReference type="CDD" id="cd00075">
    <property type="entry name" value="HATPase"/>
    <property type="match status" value="1"/>
</dbReference>
<dbReference type="SMART" id="SM00388">
    <property type="entry name" value="HisKA"/>
    <property type="match status" value="1"/>
</dbReference>
<keyword evidence="8" id="KW-1133">Transmembrane helix</keyword>
<dbReference type="EC" id="2.7.13.3" evidence="3"/>
<keyword evidence="9" id="KW-0902">Two-component regulatory system</keyword>
<sequence>MSFRLRVLGLLVLVAVSATVATTWLVLRQASQQITDTANVDRAQAETIGTRLTDYGREHASWTGVAAQIQDLHRQTGQRIHLVTENGTVIADTDTLAGRTARPLGLVTSFVDPRPALALPAGADDKTLVGITEDLIRSYRIDALFSNCLSAAGIPVRVTSIRYGVPKLKADVSVDGAPSTTIDSCQERAELSWTPRESLQANLLDCLSLPGRQAWRLGLGPTQIPVPGATAGQSDDLDPKPCLAAAFTADIVDVAPLPARLYLGAPNDRAPLATGPLLAVAGGVAAVAILATALLSNRVLRPVRGLTDAARRLGQGDLTIRVPIRGRDELTELARQFNRMADSLQRGEERQRQLTADVAHELRTPLANLRGYLEALADGVVEPGPEIFASLHEEAVLQQRIVADLQELALAEAGRLTYHRGPVDLAELLDLCGTSHQPAAVAAGVTLSVAATPVRVTADPDRLRQVIGNLVGNAVRATAAGGRIELRAGPRGRDAVIEVADTGTGIAPEECPHVFDRFWRADASRARRTGGAGLGLAIAKQIVTDHGGTIGVASRLGVGTTFTIVLPATDGVGPRP</sequence>
<dbReference type="SMART" id="SM00387">
    <property type="entry name" value="HATPase_c"/>
    <property type="match status" value="1"/>
</dbReference>
<evidence type="ECO:0000256" key="9">
    <source>
        <dbReference type="ARBA" id="ARBA00023012"/>
    </source>
</evidence>
<feature type="domain" description="HAMP" evidence="11">
    <location>
        <begin position="297"/>
        <end position="349"/>
    </location>
</feature>
<dbReference type="SUPFAM" id="SSF158472">
    <property type="entry name" value="HAMP domain-like"/>
    <property type="match status" value="1"/>
</dbReference>
<evidence type="ECO:0000256" key="6">
    <source>
        <dbReference type="ARBA" id="ARBA00022692"/>
    </source>
</evidence>
<evidence type="ECO:0000256" key="4">
    <source>
        <dbReference type="ARBA" id="ARBA00022553"/>
    </source>
</evidence>
<evidence type="ECO:0000256" key="2">
    <source>
        <dbReference type="ARBA" id="ARBA00004236"/>
    </source>
</evidence>
<organism evidence="12 13">
    <name type="scientific">Micromonospora zhanjiangensis</name>
    <dbReference type="NCBI Taxonomy" id="1522057"/>
    <lineage>
        <taxon>Bacteria</taxon>
        <taxon>Bacillati</taxon>
        <taxon>Actinomycetota</taxon>
        <taxon>Actinomycetes</taxon>
        <taxon>Micromonosporales</taxon>
        <taxon>Micromonosporaceae</taxon>
        <taxon>Micromonospora</taxon>
    </lineage>
</organism>
<evidence type="ECO:0000259" key="10">
    <source>
        <dbReference type="PROSITE" id="PS50109"/>
    </source>
</evidence>
<evidence type="ECO:0000313" key="12">
    <source>
        <dbReference type="EMBL" id="MFC4106372.1"/>
    </source>
</evidence>
<dbReference type="Pfam" id="PF00512">
    <property type="entry name" value="HisKA"/>
    <property type="match status" value="1"/>
</dbReference>
<dbReference type="RefSeq" id="WP_377544127.1">
    <property type="nucleotide sequence ID" value="NZ_JBHSBN010000005.1"/>
</dbReference>
<dbReference type="Pfam" id="PF02518">
    <property type="entry name" value="HATPase_c"/>
    <property type="match status" value="1"/>
</dbReference>
<accession>A0ABV8KK55</accession>
<keyword evidence="6" id="KW-0812">Transmembrane</keyword>
<dbReference type="Gene3D" id="6.10.340.10">
    <property type="match status" value="1"/>
</dbReference>
<dbReference type="InterPro" id="IPR036890">
    <property type="entry name" value="HATPase_C_sf"/>
</dbReference>
<keyword evidence="8" id="KW-0472">Membrane</keyword>
<comment type="subcellular location">
    <subcellularLocation>
        <location evidence="2">Cell membrane</location>
    </subcellularLocation>
</comment>
<evidence type="ECO:0000259" key="11">
    <source>
        <dbReference type="PROSITE" id="PS50885"/>
    </source>
</evidence>
<evidence type="ECO:0000313" key="13">
    <source>
        <dbReference type="Proteomes" id="UP001595868"/>
    </source>
</evidence>
<dbReference type="SUPFAM" id="SSF55874">
    <property type="entry name" value="ATPase domain of HSP90 chaperone/DNA topoisomerase II/histidine kinase"/>
    <property type="match status" value="1"/>
</dbReference>
<dbReference type="InterPro" id="IPR004358">
    <property type="entry name" value="Sig_transdc_His_kin-like_C"/>
</dbReference>
<proteinExistence type="predicted"/>
<dbReference type="InterPro" id="IPR003594">
    <property type="entry name" value="HATPase_dom"/>
</dbReference>
<dbReference type="CDD" id="cd06225">
    <property type="entry name" value="HAMP"/>
    <property type="match status" value="1"/>
</dbReference>
<dbReference type="InterPro" id="IPR003660">
    <property type="entry name" value="HAMP_dom"/>
</dbReference>
<dbReference type="Gene3D" id="3.30.565.10">
    <property type="entry name" value="Histidine kinase-like ATPase, C-terminal domain"/>
    <property type="match status" value="1"/>
</dbReference>
<evidence type="ECO:0000256" key="8">
    <source>
        <dbReference type="ARBA" id="ARBA00022989"/>
    </source>
</evidence>
<evidence type="ECO:0000256" key="7">
    <source>
        <dbReference type="ARBA" id="ARBA00022777"/>
    </source>
</evidence>
<keyword evidence="4" id="KW-0597">Phosphoprotein</keyword>
<dbReference type="PANTHER" id="PTHR43711">
    <property type="entry name" value="TWO-COMPONENT HISTIDINE KINASE"/>
    <property type="match status" value="1"/>
</dbReference>
<dbReference type="CDD" id="cd00082">
    <property type="entry name" value="HisKA"/>
    <property type="match status" value="1"/>
</dbReference>
<evidence type="ECO:0000256" key="1">
    <source>
        <dbReference type="ARBA" id="ARBA00000085"/>
    </source>
</evidence>
<dbReference type="PROSITE" id="PS50109">
    <property type="entry name" value="HIS_KIN"/>
    <property type="match status" value="1"/>
</dbReference>
<dbReference type="Proteomes" id="UP001595868">
    <property type="component" value="Unassembled WGS sequence"/>
</dbReference>
<dbReference type="SMART" id="SM00304">
    <property type="entry name" value="HAMP"/>
    <property type="match status" value="1"/>
</dbReference>
<dbReference type="Gene3D" id="1.10.287.130">
    <property type="match status" value="1"/>
</dbReference>
<comment type="catalytic activity">
    <reaction evidence="1">
        <text>ATP + protein L-histidine = ADP + protein N-phospho-L-histidine.</text>
        <dbReference type="EC" id="2.7.13.3"/>
    </reaction>
</comment>